<dbReference type="AlphaFoldDB" id="T1FLE5"/>
<dbReference type="STRING" id="6412.T1FLE5"/>
<dbReference type="GeneID" id="20209644"/>
<dbReference type="GO" id="GO:0030036">
    <property type="term" value="P:actin cytoskeleton organization"/>
    <property type="evidence" value="ECO:0007669"/>
    <property type="project" value="InterPro"/>
</dbReference>
<reference evidence="4 6" key="2">
    <citation type="journal article" date="2013" name="Nature">
        <title>Insights into bilaterian evolution from three spiralian genomes.</title>
        <authorList>
            <person name="Simakov O."/>
            <person name="Marletaz F."/>
            <person name="Cho S.J."/>
            <person name="Edsinger-Gonzales E."/>
            <person name="Havlak P."/>
            <person name="Hellsten U."/>
            <person name="Kuo D.H."/>
            <person name="Larsson T."/>
            <person name="Lv J."/>
            <person name="Arendt D."/>
            <person name="Savage R."/>
            <person name="Osoegawa K."/>
            <person name="de Jong P."/>
            <person name="Grimwood J."/>
            <person name="Chapman J.A."/>
            <person name="Shapiro H."/>
            <person name="Aerts A."/>
            <person name="Otillar R.P."/>
            <person name="Terry A.Y."/>
            <person name="Boore J.L."/>
            <person name="Grigoriev I.V."/>
            <person name="Lindberg D.R."/>
            <person name="Seaver E.C."/>
            <person name="Weisblat D.A."/>
            <person name="Putnam N.H."/>
            <person name="Rokhsar D.S."/>
        </authorList>
    </citation>
    <scope>NUCLEOTIDE SEQUENCE</scope>
</reference>
<accession>T1FLE5</accession>
<evidence type="ECO:0000256" key="3">
    <source>
        <dbReference type="PROSITE-ProRule" id="PRU00087"/>
    </source>
</evidence>
<evidence type="ECO:0000256" key="2">
    <source>
        <dbReference type="ARBA" id="ARBA00022737"/>
    </source>
</evidence>
<evidence type="ECO:0000313" key="5">
    <source>
        <dbReference type="EnsemblMetazoa" id="HelroP184527"/>
    </source>
</evidence>
<name>T1FLE5_HELRO</name>
<dbReference type="PROSITE" id="PS50194">
    <property type="entry name" value="FILAMIN_REPEAT"/>
    <property type="match status" value="4"/>
</dbReference>
<feature type="repeat" description="Filamin" evidence="3">
    <location>
        <begin position="116"/>
        <end position="199"/>
    </location>
</feature>
<dbReference type="EMBL" id="KB097698">
    <property type="protein sequence ID" value="ESN91830.1"/>
    <property type="molecule type" value="Genomic_DNA"/>
</dbReference>
<comment type="similarity">
    <text evidence="1">Belongs to the filamin family.</text>
</comment>
<dbReference type="Proteomes" id="UP000015101">
    <property type="component" value="Unassembled WGS sequence"/>
</dbReference>
<feature type="repeat" description="Filamin" evidence="3">
    <location>
        <begin position="27"/>
        <end position="106"/>
    </location>
</feature>
<sequence length="387" mass="42448">MSGSINTDRDYRGCVYIPRADGHHSHGENGQFSVVELPTFKVNANQKHSKVEVFVEDPTGQTIKPYVKVVGDLYTSTFLPKMTGDYLVSMCVDGENIEGSPFYVKVFDPKLIRVLGLRGGIVSQLNGFSVNTDGIGEGPMAITITHLGSNRIVPARIMQDPGRKSLFHVEWMPEEAGFYRVNVQFARVDADGSPYTIEVINPSLSTISGLTSGQLISAGQLNKFIIRVPSKMVVMNEMRVDVTDPIGVRVPARLIDNNDGTVAVEFLPIIIGSHVITASYFNMAISGSPFKVTSFDPAKVKIINWKPVGNVSKSVEFDVDISKAGPGDLDIGISGGEAPYQIHEREHGIYRVTFTPKQPGTLKFGFTFNHSKFRGQMKMLTLMLSSK</sequence>
<dbReference type="eggNOG" id="KOG0518">
    <property type="taxonomic scope" value="Eukaryota"/>
</dbReference>
<dbReference type="EnsemblMetazoa" id="HelroT184527">
    <property type="protein sequence ID" value="HelroP184527"/>
    <property type="gene ID" value="HelroG184527"/>
</dbReference>
<proteinExistence type="inferred from homology"/>
<dbReference type="Gene3D" id="2.60.40.10">
    <property type="entry name" value="Immunoglobulins"/>
    <property type="match status" value="4"/>
</dbReference>
<dbReference type="PANTHER" id="PTHR38537:SF8">
    <property type="entry name" value="FILAMIN-A"/>
    <property type="match status" value="1"/>
</dbReference>
<dbReference type="OrthoDB" id="6150447at2759"/>
<dbReference type="GO" id="GO:0051015">
    <property type="term" value="F:actin filament binding"/>
    <property type="evidence" value="ECO:0007669"/>
    <property type="project" value="InterPro"/>
</dbReference>
<dbReference type="EMBL" id="AMQM01010458">
    <property type="status" value="NOT_ANNOTATED_CDS"/>
    <property type="molecule type" value="Genomic_DNA"/>
</dbReference>
<evidence type="ECO:0000313" key="4">
    <source>
        <dbReference type="EMBL" id="ESN91830.1"/>
    </source>
</evidence>
<evidence type="ECO:0000313" key="6">
    <source>
        <dbReference type="Proteomes" id="UP000015101"/>
    </source>
</evidence>
<dbReference type="InterPro" id="IPR014756">
    <property type="entry name" value="Ig_E-set"/>
</dbReference>
<reference evidence="6" key="1">
    <citation type="submission" date="2012-12" db="EMBL/GenBank/DDBJ databases">
        <authorList>
            <person name="Hellsten U."/>
            <person name="Grimwood J."/>
            <person name="Chapman J.A."/>
            <person name="Shapiro H."/>
            <person name="Aerts A."/>
            <person name="Otillar R.P."/>
            <person name="Terry A.Y."/>
            <person name="Boore J.L."/>
            <person name="Simakov O."/>
            <person name="Marletaz F."/>
            <person name="Cho S.-J."/>
            <person name="Edsinger-Gonzales E."/>
            <person name="Havlak P."/>
            <person name="Kuo D.-H."/>
            <person name="Larsson T."/>
            <person name="Lv J."/>
            <person name="Arendt D."/>
            <person name="Savage R."/>
            <person name="Osoegawa K."/>
            <person name="de Jong P."/>
            <person name="Lindberg D.R."/>
            <person name="Seaver E.C."/>
            <person name="Weisblat D.A."/>
            <person name="Putnam N.H."/>
            <person name="Grigoriev I.V."/>
            <person name="Rokhsar D.S."/>
        </authorList>
    </citation>
    <scope>NUCLEOTIDE SEQUENCE</scope>
</reference>
<dbReference type="InterPro" id="IPR013783">
    <property type="entry name" value="Ig-like_fold"/>
</dbReference>
<dbReference type="PANTHER" id="PTHR38537">
    <property type="entry name" value="JITTERBUG, ISOFORM N"/>
    <property type="match status" value="1"/>
</dbReference>
<dbReference type="KEGG" id="hro:HELRODRAFT_184527"/>
<dbReference type="InParanoid" id="T1FLE5"/>
<evidence type="ECO:0000256" key="1">
    <source>
        <dbReference type="ARBA" id="ARBA00009238"/>
    </source>
</evidence>
<feature type="repeat" description="Filamin" evidence="3">
    <location>
        <begin position="197"/>
        <end position="294"/>
    </location>
</feature>
<organism evidence="5 6">
    <name type="scientific">Helobdella robusta</name>
    <name type="common">Californian leech</name>
    <dbReference type="NCBI Taxonomy" id="6412"/>
    <lineage>
        <taxon>Eukaryota</taxon>
        <taxon>Metazoa</taxon>
        <taxon>Spiralia</taxon>
        <taxon>Lophotrochozoa</taxon>
        <taxon>Annelida</taxon>
        <taxon>Clitellata</taxon>
        <taxon>Hirudinea</taxon>
        <taxon>Rhynchobdellida</taxon>
        <taxon>Glossiphoniidae</taxon>
        <taxon>Helobdella</taxon>
    </lineage>
</organism>
<dbReference type="InterPro" id="IPR017868">
    <property type="entry name" value="Filamin/ABP280_repeat-like"/>
</dbReference>
<dbReference type="InterPro" id="IPR001298">
    <property type="entry name" value="Filamin/ABP280_rpt"/>
</dbReference>
<dbReference type="OMA" id="CYDASKV"/>
<dbReference type="Pfam" id="PF00630">
    <property type="entry name" value="Filamin"/>
    <property type="match status" value="4"/>
</dbReference>
<protein>
    <submittedName>
        <fullName evidence="4 5">Uncharacterized protein</fullName>
    </submittedName>
</protein>
<dbReference type="HOGENOM" id="CLU_714905_0_0_1"/>
<dbReference type="RefSeq" id="XP_009030071.1">
    <property type="nucleotide sequence ID" value="XM_009031823.1"/>
</dbReference>
<dbReference type="SMART" id="SM00557">
    <property type="entry name" value="IG_FLMN"/>
    <property type="match status" value="4"/>
</dbReference>
<dbReference type="InterPro" id="IPR044801">
    <property type="entry name" value="Filamin"/>
</dbReference>
<reference evidence="5" key="3">
    <citation type="submission" date="2015-06" db="UniProtKB">
        <authorList>
            <consortium name="EnsemblMetazoa"/>
        </authorList>
    </citation>
    <scope>IDENTIFICATION</scope>
</reference>
<dbReference type="CTD" id="20209644"/>
<gene>
    <name evidence="5" type="primary">20209644</name>
    <name evidence="4" type="ORF">HELRODRAFT_184527</name>
</gene>
<dbReference type="SUPFAM" id="SSF81296">
    <property type="entry name" value="E set domains"/>
    <property type="match status" value="4"/>
</dbReference>
<feature type="repeat" description="Filamin" evidence="3">
    <location>
        <begin position="292"/>
        <end position="382"/>
    </location>
</feature>
<keyword evidence="2" id="KW-0677">Repeat</keyword>
<keyword evidence="6" id="KW-1185">Reference proteome</keyword>